<dbReference type="SUPFAM" id="SSF48452">
    <property type="entry name" value="TPR-like"/>
    <property type="match status" value="1"/>
</dbReference>
<evidence type="ECO:0008006" key="3">
    <source>
        <dbReference type="Google" id="ProtNLM"/>
    </source>
</evidence>
<dbReference type="RefSeq" id="WP_049741920.1">
    <property type="nucleotide sequence ID" value="NZ_BJON01000009.1"/>
</dbReference>
<proteinExistence type="predicted"/>
<evidence type="ECO:0000313" key="1">
    <source>
        <dbReference type="EMBL" id="KNB69883.1"/>
    </source>
</evidence>
<evidence type="ECO:0000313" key="2">
    <source>
        <dbReference type="Proteomes" id="UP000036834"/>
    </source>
</evidence>
<dbReference type="InterPro" id="IPR011990">
    <property type="entry name" value="TPR-like_helical_dom_sf"/>
</dbReference>
<dbReference type="PATRIC" id="fig|54915.3.peg.5018"/>
<dbReference type="Proteomes" id="UP000036834">
    <property type="component" value="Unassembled WGS sequence"/>
</dbReference>
<organism evidence="1 2">
    <name type="scientific">Brevibacillus reuszeri</name>
    <dbReference type="NCBI Taxonomy" id="54915"/>
    <lineage>
        <taxon>Bacteria</taxon>
        <taxon>Bacillati</taxon>
        <taxon>Bacillota</taxon>
        <taxon>Bacilli</taxon>
        <taxon>Bacillales</taxon>
        <taxon>Paenibacillaceae</taxon>
        <taxon>Brevibacillus</taxon>
    </lineage>
</organism>
<gene>
    <name evidence="1" type="ORF">ADS79_29025</name>
</gene>
<accession>A0A0K9YMC2</accession>
<dbReference type="AlphaFoldDB" id="A0A0K9YMC2"/>
<dbReference type="EMBL" id="LGIQ01000011">
    <property type="protein sequence ID" value="KNB69883.1"/>
    <property type="molecule type" value="Genomic_DNA"/>
</dbReference>
<protein>
    <recommendedName>
        <fullName evidence="3">MalT-like TPR region domain-containing protein</fullName>
    </recommendedName>
</protein>
<dbReference type="STRING" id="54915.ADS79_29025"/>
<sequence length="236" mass="27795">MYKSGITEGFKKSGGWRAVVVGRKKEKTLQLLGYLTWGSFLYGYMQKEKPRPKWLVRDVPQGWTLMIRTKSNVQNYLNNAMHLLTELIENEEWHNARAWVNKIPFDSIESDEYRGTYLWAKAKCLDFLGEHRHNIELMYLQSIKLHRNNPDPFPLIRSLVSLSSYYCYQGKAKRARPLLNESLKLVTQYEISGNIDISVLYAFGIMYGRLHQHHIALQYFNDIERLSSKENHHKLI</sequence>
<comment type="caution">
    <text evidence="1">The sequence shown here is derived from an EMBL/GenBank/DDBJ whole genome shotgun (WGS) entry which is preliminary data.</text>
</comment>
<name>A0A0K9YMC2_9BACL</name>
<reference evidence="2" key="1">
    <citation type="submission" date="2015-07" db="EMBL/GenBank/DDBJ databases">
        <title>Genome sequencing project for genomic taxonomy and phylogenomics of Bacillus-like bacteria.</title>
        <authorList>
            <person name="Liu B."/>
            <person name="Wang J."/>
            <person name="Zhu Y."/>
            <person name="Liu G."/>
            <person name="Chen Q."/>
            <person name="Chen Z."/>
            <person name="Lan J."/>
            <person name="Che J."/>
            <person name="Ge C."/>
            <person name="Shi H."/>
            <person name="Pan Z."/>
            <person name="Liu X."/>
        </authorList>
    </citation>
    <scope>NUCLEOTIDE SEQUENCE [LARGE SCALE GENOMIC DNA]</scope>
    <source>
        <strain evidence="2">DSM 9887</strain>
    </source>
</reference>
<dbReference type="Gene3D" id="1.25.40.10">
    <property type="entry name" value="Tetratricopeptide repeat domain"/>
    <property type="match status" value="1"/>
</dbReference>